<dbReference type="GO" id="GO:0003677">
    <property type="term" value="F:DNA binding"/>
    <property type="evidence" value="ECO:0007669"/>
    <property type="project" value="UniProtKB-KW"/>
</dbReference>
<dbReference type="CDD" id="cd09377">
    <property type="entry name" value="LIM2_Lhx2_Lhx9"/>
    <property type="match status" value="1"/>
</dbReference>
<proteinExistence type="predicted"/>
<dbReference type="AlphaFoldDB" id="A0ABD0KSE6"/>
<feature type="region of interest" description="Disordered" evidence="9">
    <location>
        <begin position="126"/>
        <end position="171"/>
    </location>
</feature>
<evidence type="ECO:0000313" key="12">
    <source>
        <dbReference type="Proteomes" id="UP001519460"/>
    </source>
</evidence>
<evidence type="ECO:0000256" key="8">
    <source>
        <dbReference type="PROSITE-ProRule" id="PRU00125"/>
    </source>
</evidence>
<evidence type="ECO:0000256" key="9">
    <source>
        <dbReference type="SAM" id="MobiDB-lite"/>
    </source>
</evidence>
<evidence type="ECO:0000313" key="11">
    <source>
        <dbReference type="EMBL" id="KAK7489783.1"/>
    </source>
</evidence>
<feature type="domain" description="LIM zinc-binding" evidence="10">
    <location>
        <begin position="55"/>
        <end position="117"/>
    </location>
</feature>
<name>A0ABD0KSE6_9CAEN</name>
<gene>
    <name evidence="11" type="ORF">BaRGS_00018965</name>
</gene>
<evidence type="ECO:0000256" key="2">
    <source>
        <dbReference type="ARBA" id="ARBA00022723"/>
    </source>
</evidence>
<dbReference type="Pfam" id="PF00412">
    <property type="entry name" value="LIM"/>
    <property type="match status" value="1"/>
</dbReference>
<dbReference type="EMBL" id="JACVVK020000134">
    <property type="protein sequence ID" value="KAK7489783.1"/>
    <property type="molecule type" value="Genomic_DNA"/>
</dbReference>
<keyword evidence="5" id="KW-0238">DNA-binding</keyword>
<evidence type="ECO:0000256" key="3">
    <source>
        <dbReference type="ARBA" id="ARBA00022833"/>
    </source>
</evidence>
<evidence type="ECO:0000256" key="5">
    <source>
        <dbReference type="ARBA" id="ARBA00023125"/>
    </source>
</evidence>
<comment type="caution">
    <text evidence="11">The sequence shown here is derived from an EMBL/GenBank/DDBJ whole genome shotgun (WGS) entry which is preliminary data.</text>
</comment>
<comment type="subcellular location">
    <subcellularLocation>
        <location evidence="1">Nucleus</location>
    </subcellularLocation>
</comment>
<keyword evidence="7" id="KW-0539">Nucleus</keyword>
<protein>
    <recommendedName>
        <fullName evidence="10">LIM zinc-binding domain-containing protein</fullName>
    </recommendedName>
</protein>
<keyword evidence="12" id="KW-1185">Reference proteome</keyword>
<feature type="non-terminal residue" evidence="11">
    <location>
        <position position="171"/>
    </location>
</feature>
<dbReference type="Proteomes" id="UP001519460">
    <property type="component" value="Unassembled WGS sequence"/>
</dbReference>
<dbReference type="SUPFAM" id="SSF57716">
    <property type="entry name" value="Glucocorticoid receptor-like (DNA-binding domain)"/>
    <property type="match status" value="1"/>
</dbReference>
<keyword evidence="3 8" id="KW-0862">Zinc</keyword>
<keyword evidence="6" id="KW-0371">Homeobox</keyword>
<accession>A0ABD0KSE6</accession>
<evidence type="ECO:0000256" key="7">
    <source>
        <dbReference type="ARBA" id="ARBA00023242"/>
    </source>
</evidence>
<dbReference type="PROSITE" id="PS50023">
    <property type="entry name" value="LIM_DOMAIN_2"/>
    <property type="match status" value="1"/>
</dbReference>
<dbReference type="PANTHER" id="PTHR24208:SF168">
    <property type="entry name" value="PROTEIN APTEROUS"/>
    <property type="match status" value="1"/>
</dbReference>
<organism evidence="11 12">
    <name type="scientific">Batillaria attramentaria</name>
    <dbReference type="NCBI Taxonomy" id="370345"/>
    <lineage>
        <taxon>Eukaryota</taxon>
        <taxon>Metazoa</taxon>
        <taxon>Spiralia</taxon>
        <taxon>Lophotrochozoa</taxon>
        <taxon>Mollusca</taxon>
        <taxon>Gastropoda</taxon>
        <taxon>Caenogastropoda</taxon>
        <taxon>Sorbeoconcha</taxon>
        <taxon>Cerithioidea</taxon>
        <taxon>Batillariidae</taxon>
        <taxon>Batillaria</taxon>
    </lineage>
</organism>
<dbReference type="InterPro" id="IPR001781">
    <property type="entry name" value="Znf_LIM"/>
</dbReference>
<dbReference type="GO" id="GO:0005634">
    <property type="term" value="C:nucleus"/>
    <property type="evidence" value="ECO:0007669"/>
    <property type="project" value="UniProtKB-SubCell"/>
</dbReference>
<evidence type="ECO:0000256" key="6">
    <source>
        <dbReference type="ARBA" id="ARBA00023155"/>
    </source>
</evidence>
<sequence length="171" mass="18549">MQVVPSLPDSGMASPGFCRQKVSLSNRPPRARGSGDCEVVGGGARCSWPRRFAIKRCSRCHLGISANELVMRARDQVFHLTCFSCTACNRTLTPGEEFGLRDNLVYCRTDYELIFQGDYIPSISPGMGAQQGHSPNPNGPIPFYNGVGAVQKGRPRKRKSPLPDGDGCGSM</sequence>
<dbReference type="Gene3D" id="2.10.110.10">
    <property type="entry name" value="Cysteine Rich Protein"/>
    <property type="match status" value="1"/>
</dbReference>
<evidence type="ECO:0000259" key="10">
    <source>
        <dbReference type="PROSITE" id="PS50023"/>
    </source>
</evidence>
<dbReference type="FunFam" id="2.10.110.10:FF:000177">
    <property type="entry name" value="LIM homeobox 9"/>
    <property type="match status" value="1"/>
</dbReference>
<dbReference type="SMART" id="SM00132">
    <property type="entry name" value="LIM"/>
    <property type="match status" value="1"/>
</dbReference>
<keyword evidence="2 8" id="KW-0479">Metal-binding</keyword>
<evidence type="ECO:0000256" key="4">
    <source>
        <dbReference type="ARBA" id="ARBA00023038"/>
    </source>
</evidence>
<dbReference type="InterPro" id="IPR050453">
    <property type="entry name" value="LIM_Homeobox_TF"/>
</dbReference>
<dbReference type="PANTHER" id="PTHR24208">
    <property type="entry name" value="LIM/HOMEOBOX PROTEIN LHX"/>
    <property type="match status" value="1"/>
</dbReference>
<dbReference type="PROSITE" id="PS00478">
    <property type="entry name" value="LIM_DOMAIN_1"/>
    <property type="match status" value="1"/>
</dbReference>
<dbReference type="GO" id="GO:0046872">
    <property type="term" value="F:metal ion binding"/>
    <property type="evidence" value="ECO:0007669"/>
    <property type="project" value="UniProtKB-KW"/>
</dbReference>
<evidence type="ECO:0000256" key="1">
    <source>
        <dbReference type="ARBA" id="ARBA00004123"/>
    </source>
</evidence>
<keyword evidence="4 8" id="KW-0440">LIM domain</keyword>
<reference evidence="11 12" key="1">
    <citation type="journal article" date="2023" name="Sci. Data">
        <title>Genome assembly of the Korean intertidal mud-creeper Batillaria attramentaria.</title>
        <authorList>
            <person name="Patra A.K."/>
            <person name="Ho P.T."/>
            <person name="Jun S."/>
            <person name="Lee S.J."/>
            <person name="Kim Y."/>
            <person name="Won Y.J."/>
        </authorList>
    </citation>
    <scope>NUCLEOTIDE SEQUENCE [LARGE SCALE GENOMIC DNA]</scope>
    <source>
        <strain evidence="11">Wonlab-2016</strain>
    </source>
</reference>